<feature type="region of interest" description="Disordered" evidence="1">
    <location>
        <begin position="318"/>
        <end position="344"/>
    </location>
</feature>
<dbReference type="EMBL" id="BNJQ01000037">
    <property type="protein sequence ID" value="GHP11912.1"/>
    <property type="molecule type" value="Genomic_DNA"/>
</dbReference>
<feature type="compositionally biased region" description="Basic and acidic residues" evidence="1">
    <location>
        <begin position="334"/>
        <end position="344"/>
    </location>
</feature>
<keyword evidence="2" id="KW-0732">Signal</keyword>
<comment type="caution">
    <text evidence="3">The sequence shown here is derived from an EMBL/GenBank/DDBJ whole genome shotgun (WGS) entry which is preliminary data.</text>
</comment>
<feature type="compositionally biased region" description="Acidic residues" evidence="1">
    <location>
        <begin position="322"/>
        <end position="333"/>
    </location>
</feature>
<evidence type="ECO:0000256" key="1">
    <source>
        <dbReference type="SAM" id="MobiDB-lite"/>
    </source>
</evidence>
<keyword evidence="4" id="KW-1185">Reference proteome</keyword>
<evidence type="ECO:0000313" key="4">
    <source>
        <dbReference type="Proteomes" id="UP000660262"/>
    </source>
</evidence>
<accession>A0A830HXG0</accession>
<gene>
    <name evidence="3" type="ORF">PPROV_001063900</name>
</gene>
<evidence type="ECO:0000313" key="3">
    <source>
        <dbReference type="EMBL" id="GHP11912.1"/>
    </source>
</evidence>
<dbReference type="AlphaFoldDB" id="A0A830HXG0"/>
<name>A0A830HXG0_9CHLO</name>
<evidence type="ECO:0000256" key="2">
    <source>
        <dbReference type="SAM" id="SignalP"/>
    </source>
</evidence>
<organism evidence="3 4">
    <name type="scientific">Pycnococcus provasolii</name>
    <dbReference type="NCBI Taxonomy" id="41880"/>
    <lineage>
        <taxon>Eukaryota</taxon>
        <taxon>Viridiplantae</taxon>
        <taxon>Chlorophyta</taxon>
        <taxon>Pseudoscourfieldiophyceae</taxon>
        <taxon>Pseudoscourfieldiales</taxon>
        <taxon>Pycnococcaceae</taxon>
        <taxon>Pycnococcus</taxon>
    </lineage>
</organism>
<sequence>MQVQWWLLWCLLGVCFGGCSASVNTLEGARRVVSSLNLIQKPHHTAAVLEPHMLCNACHTVVEAMYARRKAAYGKGDFNRFSVGLPRLCDSDAIMRAGYGNHVRHTCKMIMFSPHKVTFAEQFREEPSLTPQVVPRIKNFLCGNLTMDLCDKNAVIGAGGTPVDECDLCRLLVGDIVFELQRRERTSDEVTKTTQLEFVTGMVRDICSKIDMRHLEEHVRAQVKDVRRDLDNHRQVEGPSKLRTVGAGVTTFHEYCETFLEDHERVLVKKAARTLNAALVYEVNATALLQIEVCADSAGVCPLQKLDEFGEGVELNHKTVMTDDDDNDDDNDEQDKQEHNRDEL</sequence>
<feature type="chain" id="PRO_5032369862" description="Saposin B-type domain-containing protein" evidence="2">
    <location>
        <begin position="22"/>
        <end position="344"/>
    </location>
</feature>
<dbReference type="Proteomes" id="UP000660262">
    <property type="component" value="Unassembled WGS sequence"/>
</dbReference>
<proteinExistence type="predicted"/>
<evidence type="ECO:0008006" key="5">
    <source>
        <dbReference type="Google" id="ProtNLM"/>
    </source>
</evidence>
<reference evidence="3" key="1">
    <citation type="submission" date="2020-10" db="EMBL/GenBank/DDBJ databases">
        <title>Unveiling of a novel bifunctional photoreceptor, Dualchrome1, isolated from a cosmopolitan green alga.</title>
        <authorList>
            <person name="Suzuki S."/>
            <person name="Kawachi M."/>
        </authorList>
    </citation>
    <scope>NUCLEOTIDE SEQUENCE</scope>
    <source>
        <strain evidence="3">NIES 2893</strain>
    </source>
</reference>
<protein>
    <recommendedName>
        <fullName evidence="5">Saposin B-type domain-containing protein</fullName>
    </recommendedName>
</protein>
<feature type="signal peptide" evidence="2">
    <location>
        <begin position="1"/>
        <end position="21"/>
    </location>
</feature>